<dbReference type="SMART" id="SM00456">
    <property type="entry name" value="WW"/>
    <property type="match status" value="1"/>
</dbReference>
<evidence type="ECO:0000256" key="1">
    <source>
        <dbReference type="ARBA" id="ARBA00004123"/>
    </source>
</evidence>
<dbReference type="OMA" id="MLICRER"/>
<organism evidence="8 9">
    <name type="scientific">Strigamia maritima</name>
    <name type="common">European centipede</name>
    <name type="synonym">Geophilus maritimus</name>
    <dbReference type="NCBI Taxonomy" id="126957"/>
    <lineage>
        <taxon>Eukaryota</taxon>
        <taxon>Metazoa</taxon>
        <taxon>Ecdysozoa</taxon>
        <taxon>Arthropoda</taxon>
        <taxon>Myriapoda</taxon>
        <taxon>Chilopoda</taxon>
        <taxon>Pleurostigmophora</taxon>
        <taxon>Geophilomorpha</taxon>
        <taxon>Linotaeniidae</taxon>
        <taxon>Strigamia</taxon>
    </lineage>
</organism>
<dbReference type="Gene3D" id="2.20.70.10">
    <property type="match status" value="2"/>
</dbReference>
<dbReference type="EMBL" id="JH432221">
    <property type="status" value="NOT_ANNOTATED_CDS"/>
    <property type="molecule type" value="Genomic_DNA"/>
</dbReference>
<dbReference type="EnsemblMetazoa" id="SMAR013154-RA">
    <property type="protein sequence ID" value="SMAR013154-PA"/>
    <property type="gene ID" value="SMAR013154"/>
</dbReference>
<feature type="domain" description="WW" evidence="7">
    <location>
        <begin position="90"/>
        <end position="123"/>
    </location>
</feature>
<evidence type="ECO:0000256" key="2">
    <source>
        <dbReference type="ARBA" id="ARBA00004496"/>
    </source>
</evidence>
<dbReference type="PANTHER" id="PTHR17616:SF8">
    <property type="entry name" value="TRANSCRIPTIONAL COACTIVATOR YORKIE"/>
    <property type="match status" value="1"/>
</dbReference>
<evidence type="ECO:0000313" key="9">
    <source>
        <dbReference type="Proteomes" id="UP000014500"/>
    </source>
</evidence>
<dbReference type="InterPro" id="IPR001202">
    <property type="entry name" value="WW_dom"/>
</dbReference>
<dbReference type="SUPFAM" id="SSF51045">
    <property type="entry name" value="WW domain"/>
    <property type="match status" value="1"/>
</dbReference>
<feature type="coiled-coil region" evidence="5">
    <location>
        <begin position="158"/>
        <end position="185"/>
    </location>
</feature>
<evidence type="ECO:0000259" key="7">
    <source>
        <dbReference type="PROSITE" id="PS50020"/>
    </source>
</evidence>
<dbReference type="Proteomes" id="UP000014500">
    <property type="component" value="Unassembled WGS sequence"/>
</dbReference>
<accession>T1JH25</accession>
<keyword evidence="9" id="KW-1185">Reference proteome</keyword>
<dbReference type="FunFam" id="2.20.70.10:FF:000019">
    <property type="entry name" value="Putative transcriptional coactivator YAP1"/>
    <property type="match status" value="1"/>
</dbReference>
<dbReference type="AlphaFoldDB" id="T1JH25"/>
<reference evidence="9" key="1">
    <citation type="submission" date="2011-05" db="EMBL/GenBank/DDBJ databases">
        <authorList>
            <person name="Richards S.R."/>
            <person name="Qu J."/>
            <person name="Jiang H."/>
            <person name="Jhangiani S.N."/>
            <person name="Agravi P."/>
            <person name="Goodspeed R."/>
            <person name="Gross S."/>
            <person name="Mandapat C."/>
            <person name="Jackson L."/>
            <person name="Mathew T."/>
            <person name="Pu L."/>
            <person name="Thornton R."/>
            <person name="Saada N."/>
            <person name="Wilczek-Boney K.B."/>
            <person name="Lee S."/>
            <person name="Kovar C."/>
            <person name="Wu Y."/>
            <person name="Scherer S.E."/>
            <person name="Worley K.C."/>
            <person name="Muzny D.M."/>
            <person name="Gibbs R."/>
        </authorList>
    </citation>
    <scope>NUCLEOTIDE SEQUENCE</scope>
    <source>
        <strain evidence="9">Brora</strain>
    </source>
</reference>
<sequence>MLICRERFPTFVDPFVRCYAYSASAALSDFCFSPLDGHMLEFQKDHNTQKTTWEDPRKKMSASAMNLHSSSTPPPSPSSPISSLSSLNLGPLPEGWEQASTPEGEIYFINHHTRTTSWFDPRIPMHVQRQTSQVAAPQLIDDDASAQAPSTNQMNIQQRQQRVRLQRLEMERERLRLRQQEIMRQMDREQQGLQQQDVVMAQEMMIRQTIGEGIASSPTAELPPVTTTGLDPFLGSNEFHSRQESTDSGLGMGNNYSLPHTPEDYLSAMDDSMEPSDNGSSTGPQHAGSNLGSLDMQSSDLNNLGDNNMDSDDLEPSLQVQSLLFLSE</sequence>
<dbReference type="GO" id="GO:0035329">
    <property type="term" value="P:hippo signaling"/>
    <property type="evidence" value="ECO:0007669"/>
    <property type="project" value="TreeGrafter"/>
</dbReference>
<dbReference type="GO" id="GO:0045944">
    <property type="term" value="P:positive regulation of transcription by RNA polymerase II"/>
    <property type="evidence" value="ECO:0007669"/>
    <property type="project" value="TreeGrafter"/>
</dbReference>
<feature type="region of interest" description="Disordered" evidence="6">
    <location>
        <begin position="48"/>
        <end position="94"/>
    </location>
</feature>
<dbReference type="PROSITE" id="PS01159">
    <property type="entry name" value="WW_DOMAIN_1"/>
    <property type="match status" value="1"/>
</dbReference>
<keyword evidence="3" id="KW-0963">Cytoplasm</keyword>
<comment type="subcellular location">
    <subcellularLocation>
        <location evidence="2">Cytoplasm</location>
    </subcellularLocation>
    <subcellularLocation>
        <location evidence="1">Nucleus</location>
    </subcellularLocation>
</comment>
<keyword evidence="5" id="KW-0175">Coiled coil</keyword>
<name>T1JH25_STRMM</name>
<dbReference type="PhylomeDB" id="T1JH25"/>
<evidence type="ECO:0000256" key="5">
    <source>
        <dbReference type="SAM" id="Coils"/>
    </source>
</evidence>
<dbReference type="InterPro" id="IPR051583">
    <property type="entry name" value="YAP1"/>
</dbReference>
<dbReference type="GO" id="GO:0005634">
    <property type="term" value="C:nucleus"/>
    <property type="evidence" value="ECO:0007669"/>
    <property type="project" value="UniProtKB-SubCell"/>
</dbReference>
<dbReference type="PROSITE" id="PS50020">
    <property type="entry name" value="WW_DOMAIN_2"/>
    <property type="match status" value="1"/>
</dbReference>
<feature type="compositionally biased region" description="Low complexity" evidence="6">
    <location>
        <begin position="79"/>
        <end position="93"/>
    </location>
</feature>
<dbReference type="CDD" id="cd00201">
    <property type="entry name" value="WW"/>
    <property type="match status" value="1"/>
</dbReference>
<dbReference type="InterPro" id="IPR036020">
    <property type="entry name" value="WW_dom_sf"/>
</dbReference>
<dbReference type="GO" id="GO:0005737">
    <property type="term" value="C:cytoplasm"/>
    <property type="evidence" value="ECO:0007669"/>
    <property type="project" value="UniProtKB-SubCell"/>
</dbReference>
<protein>
    <recommendedName>
        <fullName evidence="7">WW domain-containing protein</fullName>
    </recommendedName>
</protein>
<evidence type="ECO:0000256" key="4">
    <source>
        <dbReference type="ARBA" id="ARBA00023242"/>
    </source>
</evidence>
<dbReference type="eggNOG" id="KOG0940">
    <property type="taxonomic scope" value="Eukaryota"/>
</dbReference>
<dbReference type="HOGENOM" id="CLU_041917_1_0_1"/>
<dbReference type="Pfam" id="PF00397">
    <property type="entry name" value="WW"/>
    <property type="match status" value="1"/>
</dbReference>
<feature type="region of interest" description="Disordered" evidence="6">
    <location>
        <begin position="215"/>
        <end position="316"/>
    </location>
</feature>
<evidence type="ECO:0000313" key="8">
    <source>
        <dbReference type="EnsemblMetazoa" id="SMAR013154-PA"/>
    </source>
</evidence>
<feature type="compositionally biased region" description="Basic and acidic residues" evidence="6">
    <location>
        <begin position="48"/>
        <end position="58"/>
    </location>
</feature>
<dbReference type="PANTHER" id="PTHR17616">
    <property type="entry name" value="YES-ASSOCIATED PROTEIN YAP1 FAMILY MEMBER"/>
    <property type="match status" value="1"/>
</dbReference>
<evidence type="ECO:0000256" key="3">
    <source>
        <dbReference type="ARBA" id="ARBA00022490"/>
    </source>
</evidence>
<feature type="compositionally biased region" description="Polar residues" evidence="6">
    <location>
        <begin position="275"/>
        <end position="308"/>
    </location>
</feature>
<proteinExistence type="predicted"/>
<reference evidence="8" key="2">
    <citation type="submission" date="2015-02" db="UniProtKB">
        <authorList>
            <consortium name="EnsemblMetazoa"/>
        </authorList>
    </citation>
    <scope>IDENTIFICATION</scope>
</reference>
<dbReference type="GO" id="GO:0003713">
    <property type="term" value="F:transcription coactivator activity"/>
    <property type="evidence" value="ECO:0007669"/>
    <property type="project" value="TreeGrafter"/>
</dbReference>
<dbReference type="STRING" id="126957.T1JH25"/>
<keyword evidence="4" id="KW-0539">Nucleus</keyword>
<evidence type="ECO:0000256" key="6">
    <source>
        <dbReference type="SAM" id="MobiDB-lite"/>
    </source>
</evidence>